<protein>
    <submittedName>
        <fullName evidence="2">Uncharacterized protein</fullName>
    </submittedName>
</protein>
<accession>A0AA40GBQ4</accession>
<reference evidence="2" key="1">
    <citation type="submission" date="2021-10" db="EMBL/GenBank/DDBJ databases">
        <title>Melipona bicolor Genome sequencing and assembly.</title>
        <authorList>
            <person name="Araujo N.S."/>
            <person name="Arias M.C."/>
        </authorList>
    </citation>
    <scope>NUCLEOTIDE SEQUENCE</scope>
    <source>
        <strain evidence="2">USP_2M_L1-L4_2017</strain>
        <tissue evidence="2">Whole body</tissue>
    </source>
</reference>
<organism evidence="2 3">
    <name type="scientific">Melipona bicolor</name>
    <dbReference type="NCBI Taxonomy" id="60889"/>
    <lineage>
        <taxon>Eukaryota</taxon>
        <taxon>Metazoa</taxon>
        <taxon>Ecdysozoa</taxon>
        <taxon>Arthropoda</taxon>
        <taxon>Hexapoda</taxon>
        <taxon>Insecta</taxon>
        <taxon>Pterygota</taxon>
        <taxon>Neoptera</taxon>
        <taxon>Endopterygota</taxon>
        <taxon>Hymenoptera</taxon>
        <taxon>Apocrita</taxon>
        <taxon>Aculeata</taxon>
        <taxon>Apoidea</taxon>
        <taxon>Anthophila</taxon>
        <taxon>Apidae</taxon>
        <taxon>Melipona</taxon>
    </lineage>
</organism>
<feature type="compositionally biased region" description="Basic and acidic residues" evidence="1">
    <location>
        <begin position="11"/>
        <end position="21"/>
    </location>
</feature>
<comment type="caution">
    <text evidence="2">The sequence shown here is derived from an EMBL/GenBank/DDBJ whole genome shotgun (WGS) entry which is preliminary data.</text>
</comment>
<feature type="compositionally biased region" description="Basic and acidic residues" evidence="1">
    <location>
        <begin position="28"/>
        <end position="50"/>
    </location>
</feature>
<feature type="region of interest" description="Disordered" evidence="1">
    <location>
        <begin position="1"/>
        <end position="80"/>
    </location>
</feature>
<keyword evidence="3" id="KW-1185">Reference proteome</keyword>
<feature type="compositionally biased region" description="Polar residues" evidence="1">
    <location>
        <begin position="51"/>
        <end position="60"/>
    </location>
</feature>
<evidence type="ECO:0000313" key="3">
    <source>
        <dbReference type="Proteomes" id="UP001177670"/>
    </source>
</evidence>
<gene>
    <name evidence="2" type="ORF">K0M31_011924</name>
</gene>
<evidence type="ECO:0000313" key="2">
    <source>
        <dbReference type="EMBL" id="KAK1134142.1"/>
    </source>
</evidence>
<proteinExistence type="predicted"/>
<feature type="compositionally biased region" description="Basic and acidic residues" evidence="1">
    <location>
        <begin position="61"/>
        <end position="80"/>
    </location>
</feature>
<dbReference type="AlphaFoldDB" id="A0AA40GBQ4"/>
<evidence type="ECO:0000256" key="1">
    <source>
        <dbReference type="SAM" id="MobiDB-lite"/>
    </source>
</evidence>
<dbReference type="Proteomes" id="UP001177670">
    <property type="component" value="Unassembled WGS sequence"/>
</dbReference>
<dbReference type="EMBL" id="JAHYIQ010000003">
    <property type="protein sequence ID" value="KAK1134142.1"/>
    <property type="molecule type" value="Genomic_DNA"/>
</dbReference>
<name>A0AA40GBQ4_9HYME</name>
<sequence>MHVKSNLFTTAKERSLKHENNRSVLTINHERRGGDLDTDRPIDRSRKNIEFDSTSRPQETPQKKRNERNKGRPAEEGYRVDDCINSQLVGERQREGLKHDCERRVTSVAEQPLCLSLRTPSSHTGRATAKALCQNVTTREIVRRSFPWGTIILI</sequence>